<evidence type="ECO:0000313" key="3">
    <source>
        <dbReference type="Proteomes" id="UP000587760"/>
    </source>
</evidence>
<reference evidence="2 3" key="1">
    <citation type="submission" date="2020-08" db="EMBL/GenBank/DDBJ databases">
        <title>Genomic Encyclopedia of Type Strains, Phase IV (KMG-IV): sequencing the most valuable type-strain genomes for metagenomic binning, comparative biology and taxonomic classification.</title>
        <authorList>
            <person name="Goeker M."/>
        </authorList>
    </citation>
    <scope>NUCLEOTIDE SEQUENCE [LARGE SCALE GENOMIC DNA]</scope>
    <source>
        <strain evidence="2 3">DSM 2461</strain>
    </source>
</reference>
<organism evidence="2 3">
    <name type="scientific">Spirochaeta isovalerica</name>
    <dbReference type="NCBI Taxonomy" id="150"/>
    <lineage>
        <taxon>Bacteria</taxon>
        <taxon>Pseudomonadati</taxon>
        <taxon>Spirochaetota</taxon>
        <taxon>Spirochaetia</taxon>
        <taxon>Spirochaetales</taxon>
        <taxon>Spirochaetaceae</taxon>
        <taxon>Spirochaeta</taxon>
    </lineage>
</organism>
<feature type="chain" id="PRO_5032766698" description="Lipoprotein" evidence="1">
    <location>
        <begin position="20"/>
        <end position="151"/>
    </location>
</feature>
<evidence type="ECO:0000313" key="2">
    <source>
        <dbReference type="EMBL" id="MBB6481217.1"/>
    </source>
</evidence>
<comment type="caution">
    <text evidence="2">The sequence shown here is derived from an EMBL/GenBank/DDBJ whole genome shotgun (WGS) entry which is preliminary data.</text>
</comment>
<keyword evidence="1" id="KW-0732">Signal</keyword>
<proteinExistence type="predicted"/>
<name>A0A841RDA5_9SPIO</name>
<feature type="signal peptide" evidence="1">
    <location>
        <begin position="1"/>
        <end position="19"/>
    </location>
</feature>
<sequence>MKRMIILLFLFSLCGALCAISDRELITDIEEIVDESLSLFNRLGKTGTEVIRGAEGGTITYRTELTGFNRVLNTVEYEAFCRRGYIISGTISNRTDWSGSGTSLSSFAIEGIESFCLEIEMSLLKKKRIEGNYCLKRENCEPIYIAYDSPD</sequence>
<dbReference type="EMBL" id="JACHGJ010000005">
    <property type="protein sequence ID" value="MBB6481217.1"/>
    <property type="molecule type" value="Genomic_DNA"/>
</dbReference>
<keyword evidence="3" id="KW-1185">Reference proteome</keyword>
<gene>
    <name evidence="2" type="ORF">HNR50_002890</name>
</gene>
<protein>
    <recommendedName>
        <fullName evidence="4">Lipoprotein</fullName>
    </recommendedName>
</protein>
<evidence type="ECO:0008006" key="4">
    <source>
        <dbReference type="Google" id="ProtNLM"/>
    </source>
</evidence>
<dbReference type="RefSeq" id="WP_184747457.1">
    <property type="nucleotide sequence ID" value="NZ_JACHGJ010000005.1"/>
</dbReference>
<dbReference type="Proteomes" id="UP000587760">
    <property type="component" value="Unassembled WGS sequence"/>
</dbReference>
<dbReference type="AlphaFoldDB" id="A0A841RDA5"/>
<accession>A0A841RDA5</accession>
<evidence type="ECO:0000256" key="1">
    <source>
        <dbReference type="SAM" id="SignalP"/>
    </source>
</evidence>